<evidence type="ECO:0000256" key="9">
    <source>
        <dbReference type="ARBA" id="ARBA00022967"/>
    </source>
</evidence>
<dbReference type="EMBL" id="KB294528">
    <property type="protein sequence ID" value="ELU14412.1"/>
    <property type="molecule type" value="Genomic_DNA"/>
</dbReference>
<keyword evidence="7 15" id="KW-0479">Metal-binding</keyword>
<dbReference type="OrthoDB" id="539285at2759"/>
<dbReference type="EnsemblMetazoa" id="CapteT204161">
    <property type="protein sequence ID" value="CapteP204161"/>
    <property type="gene ID" value="CapteG204161"/>
</dbReference>
<keyword evidence="9" id="KW-1278">Translocase</keyword>
<dbReference type="Gene3D" id="2.60.40.420">
    <property type="entry name" value="Cupredoxins - blue copper proteins"/>
    <property type="match status" value="1"/>
</dbReference>
<dbReference type="Pfam" id="PF02790">
    <property type="entry name" value="COX2_TM"/>
    <property type="match status" value="1"/>
</dbReference>
<dbReference type="InterPro" id="IPR002429">
    <property type="entry name" value="CcO_II-like_C"/>
</dbReference>
<evidence type="ECO:0000313" key="20">
    <source>
        <dbReference type="EMBL" id="ELU14412.1"/>
    </source>
</evidence>
<dbReference type="InterPro" id="IPR045187">
    <property type="entry name" value="CcO_II"/>
</dbReference>
<evidence type="ECO:0000256" key="1">
    <source>
        <dbReference type="ARBA" id="ARBA00004141"/>
    </source>
</evidence>
<evidence type="ECO:0000256" key="6">
    <source>
        <dbReference type="ARBA" id="ARBA00022692"/>
    </source>
</evidence>
<comment type="similarity">
    <text evidence="2 15">Belongs to the cytochrome c oxidase subunit 2 family.</text>
</comment>
<evidence type="ECO:0000256" key="3">
    <source>
        <dbReference type="ARBA" id="ARBA00015946"/>
    </source>
</evidence>
<evidence type="ECO:0000256" key="4">
    <source>
        <dbReference type="ARBA" id="ARBA00022448"/>
    </source>
</evidence>
<evidence type="ECO:0000256" key="11">
    <source>
        <dbReference type="ARBA" id="ARBA00022989"/>
    </source>
</evidence>
<keyword evidence="6 15" id="KW-0812">Transmembrane</keyword>
<dbReference type="GO" id="GO:0005743">
    <property type="term" value="C:mitochondrial inner membrane"/>
    <property type="evidence" value="ECO:0007669"/>
    <property type="project" value="UniProtKB-SubCell"/>
</dbReference>
<name>R7V7F9_CAPTE</name>
<dbReference type="InterPro" id="IPR008972">
    <property type="entry name" value="Cupredoxin"/>
</dbReference>
<dbReference type="PANTHER" id="PTHR22888:SF9">
    <property type="entry name" value="CYTOCHROME C OXIDASE SUBUNIT 2"/>
    <property type="match status" value="1"/>
</dbReference>
<dbReference type="GO" id="GO:0005507">
    <property type="term" value="F:copper ion binding"/>
    <property type="evidence" value="ECO:0007669"/>
    <property type="project" value="InterPro"/>
</dbReference>
<evidence type="ECO:0000259" key="17">
    <source>
        <dbReference type="PROSITE" id="PS50857"/>
    </source>
</evidence>
<reference evidence="22" key="1">
    <citation type="submission" date="2012-12" db="EMBL/GenBank/DDBJ databases">
        <authorList>
            <person name="Hellsten U."/>
            <person name="Grimwood J."/>
            <person name="Chapman J.A."/>
            <person name="Shapiro H."/>
            <person name="Aerts A."/>
            <person name="Otillar R.P."/>
            <person name="Terry A.Y."/>
            <person name="Boore J.L."/>
            <person name="Simakov O."/>
            <person name="Marletaz F."/>
            <person name="Cho S.-J."/>
            <person name="Edsinger-Gonzales E."/>
            <person name="Havlak P."/>
            <person name="Kuo D.-H."/>
            <person name="Larsson T."/>
            <person name="Lv J."/>
            <person name="Arendt D."/>
            <person name="Savage R."/>
            <person name="Osoegawa K."/>
            <person name="de Jong P."/>
            <person name="Lindberg D.R."/>
            <person name="Seaver E.C."/>
            <person name="Weisblat D.A."/>
            <person name="Putnam N.H."/>
            <person name="Grigoriev I.V."/>
            <person name="Rokhsar D.S."/>
        </authorList>
    </citation>
    <scope>NUCLEOTIDE SEQUENCE</scope>
    <source>
        <strain evidence="22">I ESC-2004</strain>
    </source>
</reference>
<comment type="function">
    <text evidence="15">Component of the cytochrome c oxidase, the last enzyme in the mitochondrial electron transport chain which drives oxidative phosphorylation. The respiratory chain contains 3 multisubunit complexes succinate dehydrogenase (complex II, CII), ubiquinol-cytochrome c oxidoreductase (cytochrome b-c1 complex, complex III, CIII) and cytochrome c oxidase (complex IV, CIV), that cooperate to transfer electrons derived from NADH and succinate to molecular oxygen, creating an electrochemical gradient over the inner membrane that drives transmembrane transport and the ATP synthase. Cytochrome c oxidase is the component of the respiratory chain that catalyzes the reduction of oxygen to water. Electrons originating from reduced cytochrome c in the intermembrane space (IMS) are transferred via the dinuclear copper A center (CU(A)) of subunit 2 and heme A of subunit 1 to the active site in subunit 1, a binuclear center (BNC) formed by heme A3 and copper B (CU(B)). The BNC reduces molecular oxygen to 2 water molecules using 4 electrons from cytochrome c in the IMS and 4 protons from the mitochondrial matrix.</text>
</comment>
<proteinExistence type="inferred from homology"/>
<evidence type="ECO:0000313" key="21">
    <source>
        <dbReference type="EnsemblMetazoa" id="CapteP204161"/>
    </source>
</evidence>
<protein>
    <recommendedName>
        <fullName evidence="3 15">Cytochrome c oxidase subunit 2</fullName>
    </recommendedName>
</protein>
<dbReference type="STRING" id="283909.R7V7F9"/>
<dbReference type="PROSITE" id="PS00078">
    <property type="entry name" value="COX2"/>
    <property type="match status" value="1"/>
</dbReference>
<dbReference type="PANTHER" id="PTHR22888">
    <property type="entry name" value="CYTOCHROME C OXIDASE, SUBUNIT II"/>
    <property type="match status" value="1"/>
</dbReference>
<dbReference type="EMBL" id="AMQN01021140">
    <property type="status" value="NOT_ANNOTATED_CDS"/>
    <property type="molecule type" value="Genomic_DNA"/>
</dbReference>
<keyword evidence="5 15" id="KW-0679">Respiratory chain</keyword>
<keyword evidence="10 15" id="KW-0249">Electron transport</keyword>
<feature type="domain" description="Cytochrome oxidase subunit II copper A binding" evidence="17">
    <location>
        <begin position="76"/>
        <end position="185"/>
    </location>
</feature>
<evidence type="ECO:0000256" key="13">
    <source>
        <dbReference type="ARBA" id="ARBA00023136"/>
    </source>
</evidence>
<evidence type="ECO:0000256" key="7">
    <source>
        <dbReference type="ARBA" id="ARBA00022723"/>
    </source>
</evidence>
<dbReference type="SUPFAM" id="SSF49503">
    <property type="entry name" value="Cupredoxins"/>
    <property type="match status" value="1"/>
</dbReference>
<keyword evidence="8" id="KW-0460">Magnesium</keyword>
<dbReference type="InterPro" id="IPR036257">
    <property type="entry name" value="Cyt_c_oxidase_su2_TM_sf"/>
</dbReference>
<reference evidence="20 22" key="2">
    <citation type="journal article" date="2013" name="Nature">
        <title>Insights into bilaterian evolution from three spiralian genomes.</title>
        <authorList>
            <person name="Simakov O."/>
            <person name="Marletaz F."/>
            <person name="Cho S.J."/>
            <person name="Edsinger-Gonzales E."/>
            <person name="Havlak P."/>
            <person name="Hellsten U."/>
            <person name="Kuo D.H."/>
            <person name="Larsson T."/>
            <person name="Lv J."/>
            <person name="Arendt D."/>
            <person name="Savage R."/>
            <person name="Osoegawa K."/>
            <person name="de Jong P."/>
            <person name="Grimwood J."/>
            <person name="Chapman J.A."/>
            <person name="Shapiro H."/>
            <person name="Aerts A."/>
            <person name="Otillar R.P."/>
            <person name="Terry A.Y."/>
            <person name="Boore J.L."/>
            <person name="Grigoriev I.V."/>
            <person name="Lindberg D.R."/>
            <person name="Seaver E.C."/>
            <person name="Weisblat D.A."/>
            <person name="Putnam N.H."/>
            <person name="Rokhsar D.S."/>
        </authorList>
    </citation>
    <scope>NUCLEOTIDE SEQUENCE</scope>
    <source>
        <strain evidence="20 22">I ESC-2004</strain>
    </source>
</reference>
<comment type="subcellular location">
    <subcellularLocation>
        <location evidence="1">Membrane</location>
        <topology evidence="1">Multi-pass membrane protein</topology>
    </subcellularLocation>
    <subcellularLocation>
        <location evidence="15">Mitochondrion inner membrane</location>
        <topology evidence="15">Multi-pass membrane protein</topology>
    </subcellularLocation>
</comment>
<gene>
    <name evidence="20" type="ORF">CAPTEDRAFT_204161</name>
    <name evidence="19" type="ORF">CAPTEDRAFT_219056</name>
</gene>
<accession>R7V7F9</accession>
<evidence type="ECO:0000259" key="18">
    <source>
        <dbReference type="PROSITE" id="PS50999"/>
    </source>
</evidence>
<dbReference type="Gene3D" id="1.10.287.90">
    <property type="match status" value="1"/>
</dbReference>
<keyword evidence="4 15" id="KW-0813">Transport</keyword>
<evidence type="ECO:0000256" key="12">
    <source>
        <dbReference type="ARBA" id="ARBA00023008"/>
    </source>
</evidence>
<dbReference type="GO" id="GO:0042773">
    <property type="term" value="P:ATP synthesis coupled electron transport"/>
    <property type="evidence" value="ECO:0007669"/>
    <property type="project" value="TreeGrafter"/>
</dbReference>
<sequence length="191" mass="21176">MAQLVSLHDFALLIGALVMAFVIVGLISVTMNKMSCRTIYAAHQIEIMWTIVPALILFALAFPSIRLLYAIDEMPTPRLTVKVVGHHLERGDLRLLEVDNRMVLPVETHIRLVVTGADVIHSWAVPSLGVKLDCIPGRLNQVGVYIQRPGVYRGMCSELCGVNHAYMPIVVEAISLDDFLSWATSLVEDED</sequence>
<evidence type="ECO:0000256" key="5">
    <source>
        <dbReference type="ARBA" id="ARBA00022660"/>
    </source>
</evidence>
<keyword evidence="11 16" id="KW-1133">Transmembrane helix</keyword>
<dbReference type="HOGENOM" id="CLU_036876_2_3_1"/>
<dbReference type="OMA" id="WSYEYTD"/>
<dbReference type="Pfam" id="PF00116">
    <property type="entry name" value="COX2"/>
    <property type="match status" value="1"/>
</dbReference>
<feature type="transmembrane region" description="Helical" evidence="16">
    <location>
        <begin position="47"/>
        <end position="69"/>
    </location>
</feature>
<evidence type="ECO:0000256" key="2">
    <source>
        <dbReference type="ARBA" id="ARBA00007866"/>
    </source>
</evidence>
<dbReference type="SUPFAM" id="SSF81464">
    <property type="entry name" value="Cytochrome c oxidase subunit II-like, transmembrane region"/>
    <property type="match status" value="1"/>
</dbReference>
<keyword evidence="22" id="KW-1185">Reference proteome</keyword>
<dbReference type="PROSITE" id="PS50857">
    <property type="entry name" value="COX2_CUA"/>
    <property type="match status" value="1"/>
</dbReference>
<dbReference type="GO" id="GO:0004129">
    <property type="term" value="F:cytochrome-c oxidase activity"/>
    <property type="evidence" value="ECO:0007669"/>
    <property type="project" value="UniProtKB-EC"/>
</dbReference>
<dbReference type="EMBL" id="AMQN01038699">
    <property type="status" value="NOT_ANNOTATED_CDS"/>
    <property type="molecule type" value="Genomic_DNA"/>
</dbReference>
<organism evidence="20">
    <name type="scientific">Capitella teleta</name>
    <name type="common">Polychaete worm</name>
    <dbReference type="NCBI Taxonomy" id="283909"/>
    <lineage>
        <taxon>Eukaryota</taxon>
        <taxon>Metazoa</taxon>
        <taxon>Spiralia</taxon>
        <taxon>Lophotrochozoa</taxon>
        <taxon>Annelida</taxon>
        <taxon>Polychaeta</taxon>
        <taxon>Sedentaria</taxon>
        <taxon>Scolecida</taxon>
        <taxon>Capitellidae</taxon>
        <taxon>Capitella</taxon>
    </lineage>
</organism>
<dbReference type="InterPro" id="IPR011759">
    <property type="entry name" value="Cyt_c_oxidase_su2_TM_dom"/>
</dbReference>
<dbReference type="InterPro" id="IPR001505">
    <property type="entry name" value="Copper_CuA"/>
</dbReference>
<feature type="transmembrane region" description="Helical" evidence="16">
    <location>
        <begin position="7"/>
        <end position="27"/>
    </location>
</feature>
<evidence type="ECO:0000313" key="19">
    <source>
        <dbReference type="EMBL" id="ELU09537.1"/>
    </source>
</evidence>
<evidence type="ECO:0000256" key="16">
    <source>
        <dbReference type="SAM" id="Phobius"/>
    </source>
</evidence>
<keyword evidence="13 15" id="KW-0472">Membrane</keyword>
<dbReference type="EMBL" id="KB298182">
    <property type="protein sequence ID" value="ELU09537.1"/>
    <property type="molecule type" value="Genomic_DNA"/>
</dbReference>
<evidence type="ECO:0000256" key="10">
    <source>
        <dbReference type="ARBA" id="ARBA00022982"/>
    </source>
</evidence>
<keyword evidence="15" id="KW-0999">Mitochondrion inner membrane</keyword>
<dbReference type="Proteomes" id="UP000014760">
    <property type="component" value="Unassembled WGS sequence"/>
</dbReference>
<evidence type="ECO:0000256" key="15">
    <source>
        <dbReference type="RuleBase" id="RU000457"/>
    </source>
</evidence>
<dbReference type="AlphaFoldDB" id="R7V7F9"/>
<evidence type="ECO:0000256" key="14">
    <source>
        <dbReference type="ARBA" id="ARBA00049512"/>
    </source>
</evidence>
<dbReference type="FunCoup" id="R7V7F9">
    <property type="interactions" value="89"/>
</dbReference>
<feature type="domain" description="Cytochrome oxidase subunit II transmembrane region profile" evidence="18">
    <location>
        <begin position="1"/>
        <end position="75"/>
    </location>
</feature>
<evidence type="ECO:0000313" key="22">
    <source>
        <dbReference type="Proteomes" id="UP000014760"/>
    </source>
</evidence>
<keyword evidence="15" id="KW-0496">Mitochondrion</keyword>
<comment type="catalytic activity">
    <reaction evidence="14">
        <text>4 Fe(II)-[cytochrome c] + O2 + 8 H(+)(in) = 4 Fe(III)-[cytochrome c] + 2 H2O + 4 H(+)(out)</text>
        <dbReference type="Rhea" id="RHEA:11436"/>
        <dbReference type="Rhea" id="RHEA-COMP:10350"/>
        <dbReference type="Rhea" id="RHEA-COMP:14399"/>
        <dbReference type="ChEBI" id="CHEBI:15377"/>
        <dbReference type="ChEBI" id="CHEBI:15378"/>
        <dbReference type="ChEBI" id="CHEBI:15379"/>
        <dbReference type="ChEBI" id="CHEBI:29033"/>
        <dbReference type="ChEBI" id="CHEBI:29034"/>
        <dbReference type="EC" id="7.1.1.9"/>
    </reaction>
    <physiologicalReaction direction="left-to-right" evidence="14">
        <dbReference type="Rhea" id="RHEA:11437"/>
    </physiologicalReaction>
</comment>
<evidence type="ECO:0000256" key="8">
    <source>
        <dbReference type="ARBA" id="ARBA00022842"/>
    </source>
</evidence>
<dbReference type="EnsemblMetazoa" id="CapteT219056">
    <property type="protein sequence ID" value="CapteP219056"/>
    <property type="gene ID" value="CapteG219056"/>
</dbReference>
<comment type="cofactor">
    <cofactor evidence="15">
        <name>Cu cation</name>
        <dbReference type="ChEBI" id="CHEBI:23378"/>
    </cofactor>
    <text evidence="15">Binds a copper A center.</text>
</comment>
<dbReference type="PROSITE" id="PS50999">
    <property type="entry name" value="COX2_TM"/>
    <property type="match status" value="1"/>
</dbReference>
<reference evidence="21" key="3">
    <citation type="submission" date="2015-06" db="UniProtKB">
        <authorList>
            <consortium name="EnsemblMetazoa"/>
        </authorList>
    </citation>
    <scope>IDENTIFICATION</scope>
</reference>
<dbReference type="PRINTS" id="PR01166">
    <property type="entry name" value="CYCOXIDASEII"/>
</dbReference>
<keyword evidence="12 15" id="KW-0186">Copper</keyword>